<reference evidence="2" key="1">
    <citation type="submission" date="2020-11" db="EMBL/GenBank/DDBJ databases">
        <authorList>
            <consortium name="DOE Joint Genome Institute"/>
            <person name="Ahrendt S."/>
            <person name="Riley R."/>
            <person name="Andreopoulos W."/>
            <person name="LaButti K."/>
            <person name="Pangilinan J."/>
            <person name="Ruiz-duenas F.J."/>
            <person name="Barrasa J.M."/>
            <person name="Sanchez-Garcia M."/>
            <person name="Camarero S."/>
            <person name="Miyauchi S."/>
            <person name="Serrano A."/>
            <person name="Linde D."/>
            <person name="Babiker R."/>
            <person name="Drula E."/>
            <person name="Ayuso-Fernandez I."/>
            <person name="Pacheco R."/>
            <person name="Padilla G."/>
            <person name="Ferreira P."/>
            <person name="Barriuso J."/>
            <person name="Kellner H."/>
            <person name="Castanera R."/>
            <person name="Alfaro M."/>
            <person name="Ramirez L."/>
            <person name="Pisabarro A.G."/>
            <person name="Kuo A."/>
            <person name="Tritt A."/>
            <person name="Lipzen A."/>
            <person name="He G."/>
            <person name="Yan M."/>
            <person name="Ng V."/>
            <person name="Cullen D."/>
            <person name="Martin F."/>
            <person name="Rosso M.-N."/>
            <person name="Henrissat B."/>
            <person name="Hibbett D."/>
            <person name="Martinez A.T."/>
            <person name="Grigoriev I.V."/>
        </authorList>
    </citation>
    <scope>NUCLEOTIDE SEQUENCE</scope>
    <source>
        <strain evidence="2">AH 44721</strain>
    </source>
</reference>
<evidence type="ECO:0000313" key="2">
    <source>
        <dbReference type="EMBL" id="KAF8906252.1"/>
    </source>
</evidence>
<name>A0A9P5NV51_GYMJU</name>
<dbReference type="Gene3D" id="3.40.50.150">
    <property type="entry name" value="Vaccinia Virus protein VP39"/>
    <property type="match status" value="1"/>
</dbReference>
<dbReference type="EMBL" id="JADNYJ010000019">
    <property type="protein sequence ID" value="KAF8906252.1"/>
    <property type="molecule type" value="Genomic_DNA"/>
</dbReference>
<dbReference type="OrthoDB" id="273771at2759"/>
<feature type="compositionally biased region" description="Polar residues" evidence="1">
    <location>
        <begin position="16"/>
        <end position="25"/>
    </location>
</feature>
<accession>A0A9P5NV51</accession>
<evidence type="ECO:0000256" key="1">
    <source>
        <dbReference type="SAM" id="MobiDB-lite"/>
    </source>
</evidence>
<dbReference type="SUPFAM" id="SSF53335">
    <property type="entry name" value="S-adenosyl-L-methionine-dependent methyltransferases"/>
    <property type="match status" value="1"/>
</dbReference>
<dbReference type="GO" id="GO:0008757">
    <property type="term" value="F:S-adenosylmethionine-dependent methyltransferase activity"/>
    <property type="evidence" value="ECO:0007669"/>
    <property type="project" value="UniProtKB-ARBA"/>
</dbReference>
<dbReference type="Proteomes" id="UP000724874">
    <property type="component" value="Unassembled WGS sequence"/>
</dbReference>
<organism evidence="2 3">
    <name type="scientific">Gymnopilus junonius</name>
    <name type="common">Spectacular rustgill mushroom</name>
    <name type="synonym">Gymnopilus spectabilis subsp. junonius</name>
    <dbReference type="NCBI Taxonomy" id="109634"/>
    <lineage>
        <taxon>Eukaryota</taxon>
        <taxon>Fungi</taxon>
        <taxon>Dikarya</taxon>
        <taxon>Basidiomycota</taxon>
        <taxon>Agaricomycotina</taxon>
        <taxon>Agaricomycetes</taxon>
        <taxon>Agaricomycetidae</taxon>
        <taxon>Agaricales</taxon>
        <taxon>Agaricineae</taxon>
        <taxon>Hymenogastraceae</taxon>
        <taxon>Gymnopilus</taxon>
    </lineage>
</organism>
<feature type="region of interest" description="Disordered" evidence="1">
    <location>
        <begin position="1"/>
        <end position="25"/>
    </location>
</feature>
<dbReference type="PANTHER" id="PTHR14614">
    <property type="entry name" value="HEPATOCELLULAR CARCINOMA-ASSOCIATED ANTIGEN"/>
    <property type="match status" value="1"/>
</dbReference>
<comment type="caution">
    <text evidence="2">The sequence shown here is derived from an EMBL/GenBank/DDBJ whole genome shotgun (WGS) entry which is preliminary data.</text>
</comment>
<feature type="compositionally biased region" description="Basic and acidic residues" evidence="1">
    <location>
        <begin position="1"/>
        <end position="15"/>
    </location>
</feature>
<gene>
    <name evidence="2" type="ORF">CPB84DRAFT_1813878</name>
</gene>
<proteinExistence type="predicted"/>
<keyword evidence="3" id="KW-1185">Reference proteome</keyword>
<dbReference type="Pfam" id="PF10294">
    <property type="entry name" value="Methyltransf_16"/>
    <property type="match status" value="1"/>
</dbReference>
<dbReference type="InterPro" id="IPR019410">
    <property type="entry name" value="Methyltransf_16"/>
</dbReference>
<evidence type="ECO:0000313" key="3">
    <source>
        <dbReference type="Proteomes" id="UP000724874"/>
    </source>
</evidence>
<protein>
    <submittedName>
        <fullName evidence="2">Uncharacterized protein</fullName>
    </submittedName>
</protein>
<dbReference type="InterPro" id="IPR029063">
    <property type="entry name" value="SAM-dependent_MTases_sf"/>
</dbReference>
<dbReference type="CDD" id="cd02440">
    <property type="entry name" value="AdoMet_MTases"/>
    <property type="match status" value="1"/>
</dbReference>
<dbReference type="AlphaFoldDB" id="A0A9P5NV51"/>
<sequence>MREKSRGERDYRGTDFTKSNVTNSDSAKVGPLLPAVLERSLRSLKERRLLIYSLQSLYDYQPITLTISGALFSHTLPCLLKHQHAVSWAQPITISLRTPDADTANWALHASSIWVSSVYLTDHIDKLDLEFHMKSRFAEDPIRMLELGASAGLPSTAIAKMYPMLLVTATDYPDEGLLRTLSGNVEKNGVAQRCRVMSFDWATDPSHILQDNQKFDVVIAANTLWNPGLHSIFIKALRSTTKKASSSRFLNKVMASGFQLESLEEMSVSGSVTRTWQISREAEDD</sequence>